<dbReference type="EMBL" id="LLXE01000237">
    <property type="protein sequence ID" value="KUM59185.1"/>
    <property type="molecule type" value="Genomic_DNA"/>
</dbReference>
<evidence type="ECO:0000313" key="2">
    <source>
        <dbReference type="Proteomes" id="UP000055045"/>
    </source>
</evidence>
<dbReference type="Proteomes" id="UP000055045">
    <property type="component" value="Unassembled WGS sequence"/>
</dbReference>
<comment type="caution">
    <text evidence="1">The sequence shown here is derived from an EMBL/GenBank/DDBJ whole genome shotgun (WGS) entry which is preliminary data.</text>
</comment>
<organism evidence="1 2">
    <name type="scientific">Penicillium freii</name>
    <dbReference type="NCBI Taxonomy" id="48697"/>
    <lineage>
        <taxon>Eukaryota</taxon>
        <taxon>Fungi</taxon>
        <taxon>Dikarya</taxon>
        <taxon>Ascomycota</taxon>
        <taxon>Pezizomycotina</taxon>
        <taxon>Eurotiomycetes</taxon>
        <taxon>Eurotiomycetidae</taxon>
        <taxon>Eurotiales</taxon>
        <taxon>Aspergillaceae</taxon>
        <taxon>Penicillium</taxon>
    </lineage>
</organism>
<proteinExistence type="predicted"/>
<dbReference type="AlphaFoldDB" id="A0A101MF13"/>
<protein>
    <submittedName>
        <fullName evidence="1">Uncharacterized protein</fullName>
    </submittedName>
</protein>
<keyword evidence="2" id="KW-1185">Reference proteome</keyword>
<gene>
    <name evidence="1" type="ORF">ACN42_g7944</name>
</gene>
<accession>A0A101MF13</accession>
<sequence length="102" mass="11235">MTLWERNGWGNDEMERLQEEWGARCELSEVCLPQVSSGSSQSGTGGDIRHTLPSFKCRTSAGALPYFRLDDCVIFASLAGHCPSFPTCMLGLGGGHVWYLYT</sequence>
<reference evidence="1 2" key="1">
    <citation type="submission" date="2015-10" db="EMBL/GenBank/DDBJ databases">
        <title>Genome sequencing of Penicillium freii.</title>
        <authorList>
            <person name="Nguyen H.D."/>
            <person name="Visagie C.M."/>
            <person name="Seifert K.A."/>
        </authorList>
    </citation>
    <scope>NUCLEOTIDE SEQUENCE [LARGE SCALE GENOMIC DNA]</scope>
    <source>
        <strain evidence="1 2">DAOM 242723</strain>
    </source>
</reference>
<evidence type="ECO:0000313" key="1">
    <source>
        <dbReference type="EMBL" id="KUM59185.1"/>
    </source>
</evidence>
<name>A0A101MF13_PENFR</name>